<comment type="caution">
    <text evidence="6">The sequence shown here is derived from an EMBL/GenBank/DDBJ whole genome shotgun (WGS) entry which is preliminary data.</text>
</comment>
<protein>
    <recommendedName>
        <fullName evidence="5">Glutathione peroxidase</fullName>
    </recommendedName>
</protein>
<sequence>MSIPLLRTRLHIFRNLSIAPARPRITLLACPSRSFFSTTPTIMSSSSTEPQPQTQPQGWIWNKLGYEDLPASLASQKFYDLEADLPGSGSGGKVLKMEECRGKVVLIVNTASQCGFTPQYTALQALHTEYKDQGLVVIGFPCDQFGGQEPGSDEDIASFCQLNHGVDFKLVKKSEVNGPKQNSVFAWLKQQEHGKGLMGTSVVKCEPHRRSRRAISPQLMTIDRPLSPLVTERRICKRPFSPYHREL</sequence>
<keyword evidence="3 5" id="KW-0560">Oxidoreductase</keyword>
<dbReference type="PRINTS" id="PR01011">
    <property type="entry name" value="GLUTPROXDASE"/>
</dbReference>
<dbReference type="PANTHER" id="PTHR11592">
    <property type="entry name" value="GLUTATHIONE PEROXIDASE"/>
    <property type="match status" value="1"/>
</dbReference>
<proteinExistence type="inferred from homology"/>
<keyword evidence="2 5" id="KW-0575">Peroxidase</keyword>
<organism evidence="6 7">
    <name type="scientific">Filobasidium floriforme</name>
    <dbReference type="NCBI Taxonomy" id="5210"/>
    <lineage>
        <taxon>Eukaryota</taxon>
        <taxon>Fungi</taxon>
        <taxon>Dikarya</taxon>
        <taxon>Basidiomycota</taxon>
        <taxon>Agaricomycotina</taxon>
        <taxon>Tremellomycetes</taxon>
        <taxon>Filobasidiales</taxon>
        <taxon>Filobasidiaceae</taxon>
        <taxon>Filobasidium</taxon>
    </lineage>
</organism>
<evidence type="ECO:0000256" key="3">
    <source>
        <dbReference type="ARBA" id="ARBA00023002"/>
    </source>
</evidence>
<reference evidence="6" key="1">
    <citation type="submission" date="2020-04" db="EMBL/GenBank/DDBJ databases">
        <title>Analysis of mating type loci in Filobasidium floriforme.</title>
        <authorList>
            <person name="Nowrousian M."/>
        </authorList>
    </citation>
    <scope>NUCLEOTIDE SEQUENCE</scope>
    <source>
        <strain evidence="6">CBS 6242</strain>
    </source>
</reference>
<dbReference type="GO" id="GO:0034599">
    <property type="term" value="P:cellular response to oxidative stress"/>
    <property type="evidence" value="ECO:0007669"/>
    <property type="project" value="TreeGrafter"/>
</dbReference>
<dbReference type="InterPro" id="IPR000889">
    <property type="entry name" value="Glutathione_peroxidase"/>
</dbReference>
<dbReference type="CDD" id="cd00340">
    <property type="entry name" value="GSH_Peroxidase"/>
    <property type="match status" value="1"/>
</dbReference>
<dbReference type="SUPFAM" id="SSF52833">
    <property type="entry name" value="Thioredoxin-like"/>
    <property type="match status" value="1"/>
</dbReference>
<evidence type="ECO:0000256" key="4">
    <source>
        <dbReference type="ARBA" id="ARBA00049091"/>
    </source>
</evidence>
<dbReference type="PROSITE" id="PS51355">
    <property type="entry name" value="GLUTATHIONE_PEROXID_3"/>
    <property type="match status" value="1"/>
</dbReference>
<dbReference type="InterPro" id="IPR029759">
    <property type="entry name" value="GPX_AS"/>
</dbReference>
<evidence type="ECO:0000313" key="6">
    <source>
        <dbReference type="EMBL" id="KAG7528508.1"/>
    </source>
</evidence>
<dbReference type="PROSITE" id="PS00460">
    <property type="entry name" value="GLUTATHIONE_PEROXID_1"/>
    <property type="match status" value="1"/>
</dbReference>
<comment type="catalytic activity">
    <reaction evidence="4">
        <text>a hydroperoxide + [thioredoxin]-dithiol = an alcohol + [thioredoxin]-disulfide + H2O</text>
        <dbReference type="Rhea" id="RHEA:62620"/>
        <dbReference type="Rhea" id="RHEA-COMP:10698"/>
        <dbReference type="Rhea" id="RHEA-COMP:10700"/>
        <dbReference type="ChEBI" id="CHEBI:15377"/>
        <dbReference type="ChEBI" id="CHEBI:29950"/>
        <dbReference type="ChEBI" id="CHEBI:30879"/>
        <dbReference type="ChEBI" id="CHEBI:35924"/>
        <dbReference type="ChEBI" id="CHEBI:50058"/>
        <dbReference type="EC" id="1.11.1.24"/>
    </reaction>
</comment>
<comment type="similarity">
    <text evidence="1 5">Belongs to the glutathione peroxidase family.</text>
</comment>
<keyword evidence="7" id="KW-1185">Reference proteome</keyword>
<evidence type="ECO:0000256" key="5">
    <source>
        <dbReference type="RuleBase" id="RU000499"/>
    </source>
</evidence>
<dbReference type="GO" id="GO:0140824">
    <property type="term" value="F:thioredoxin-dependent peroxiredoxin activity"/>
    <property type="evidence" value="ECO:0007669"/>
    <property type="project" value="UniProtKB-EC"/>
</dbReference>
<gene>
    <name evidence="6" type="ORF">FFLO_06099</name>
</gene>
<evidence type="ECO:0000256" key="2">
    <source>
        <dbReference type="ARBA" id="ARBA00022559"/>
    </source>
</evidence>
<dbReference type="InterPro" id="IPR036249">
    <property type="entry name" value="Thioredoxin-like_sf"/>
</dbReference>
<dbReference type="Proteomes" id="UP000812966">
    <property type="component" value="Unassembled WGS sequence"/>
</dbReference>
<evidence type="ECO:0000313" key="7">
    <source>
        <dbReference type="Proteomes" id="UP000812966"/>
    </source>
</evidence>
<dbReference type="Pfam" id="PF00255">
    <property type="entry name" value="GSHPx"/>
    <property type="match status" value="1"/>
</dbReference>
<dbReference type="EMBL" id="JABELV010000179">
    <property type="protein sequence ID" value="KAG7528508.1"/>
    <property type="molecule type" value="Genomic_DNA"/>
</dbReference>
<dbReference type="Gene3D" id="3.40.30.10">
    <property type="entry name" value="Glutaredoxin"/>
    <property type="match status" value="1"/>
</dbReference>
<name>A0A8K0JG07_9TREE</name>
<dbReference type="OrthoDB" id="446890at2759"/>
<evidence type="ECO:0000256" key="1">
    <source>
        <dbReference type="ARBA" id="ARBA00006926"/>
    </source>
</evidence>
<dbReference type="PANTHER" id="PTHR11592:SF78">
    <property type="entry name" value="GLUTATHIONE PEROXIDASE"/>
    <property type="match status" value="1"/>
</dbReference>
<dbReference type="AlphaFoldDB" id="A0A8K0JG07"/>
<accession>A0A8K0JG07</accession>